<feature type="compositionally biased region" description="Basic and acidic residues" evidence="1">
    <location>
        <begin position="7"/>
        <end position="19"/>
    </location>
</feature>
<evidence type="ECO:0000313" key="2">
    <source>
        <dbReference type="EMBL" id="GLU45834.1"/>
    </source>
</evidence>
<gene>
    <name evidence="2" type="ORF">Nans01_01850</name>
</gene>
<protein>
    <submittedName>
        <fullName evidence="2">Uncharacterized protein</fullName>
    </submittedName>
</protein>
<dbReference type="RefSeq" id="WP_285756714.1">
    <property type="nucleotide sequence ID" value="NZ_BSQG01000001.1"/>
</dbReference>
<dbReference type="EMBL" id="BSQG01000001">
    <property type="protein sequence ID" value="GLU45834.1"/>
    <property type="molecule type" value="Genomic_DNA"/>
</dbReference>
<sequence>MNPFGDAESRTRDKGRTDADTTAVHAVPATGTDNGADSTRPTTERDARVVDSNGAGRSDSDASTPAAPGTGDVSAAGRTGADRERDATSTSTGDNGTASSAASRTGRTGADHTGTDHAATSGTGSASDNGESDPLRVRWREIQGEFVDDPKASVAAADALVGKTLEQITAKLTERKRKVESSWQEGGDGDTEHLRLALQEYRSLLDHLITAATVK</sequence>
<evidence type="ECO:0000256" key="1">
    <source>
        <dbReference type="SAM" id="MobiDB-lite"/>
    </source>
</evidence>
<evidence type="ECO:0000313" key="3">
    <source>
        <dbReference type="Proteomes" id="UP001165092"/>
    </source>
</evidence>
<accession>A0A9W6P2B2</accession>
<comment type="caution">
    <text evidence="2">The sequence shown here is derived from an EMBL/GenBank/DDBJ whole genome shotgun (WGS) entry which is preliminary data.</text>
</comment>
<dbReference type="Proteomes" id="UP001165092">
    <property type="component" value="Unassembled WGS sequence"/>
</dbReference>
<dbReference type="AlphaFoldDB" id="A0A9W6P2B2"/>
<feature type="region of interest" description="Disordered" evidence="1">
    <location>
        <begin position="1"/>
        <end position="135"/>
    </location>
</feature>
<reference evidence="2" key="1">
    <citation type="submission" date="2023-02" db="EMBL/GenBank/DDBJ databases">
        <title>Nocardiopsis ansamitocini NBRC 112285.</title>
        <authorList>
            <person name="Ichikawa N."/>
            <person name="Sato H."/>
            <person name="Tonouchi N."/>
        </authorList>
    </citation>
    <scope>NUCLEOTIDE SEQUENCE</scope>
    <source>
        <strain evidence="2">NBRC 112285</strain>
    </source>
</reference>
<name>A0A9W6P2B2_9ACTN</name>
<proteinExistence type="predicted"/>
<feature type="compositionally biased region" description="Polar residues" evidence="1">
    <location>
        <begin position="31"/>
        <end position="41"/>
    </location>
</feature>
<keyword evidence="3" id="KW-1185">Reference proteome</keyword>
<feature type="compositionally biased region" description="Polar residues" evidence="1">
    <location>
        <begin position="118"/>
        <end position="129"/>
    </location>
</feature>
<feature type="compositionally biased region" description="Polar residues" evidence="1">
    <location>
        <begin position="88"/>
        <end position="106"/>
    </location>
</feature>
<organism evidence="2 3">
    <name type="scientific">Nocardiopsis ansamitocini</name>
    <dbReference type="NCBI Taxonomy" id="1670832"/>
    <lineage>
        <taxon>Bacteria</taxon>
        <taxon>Bacillati</taxon>
        <taxon>Actinomycetota</taxon>
        <taxon>Actinomycetes</taxon>
        <taxon>Streptosporangiales</taxon>
        <taxon>Nocardiopsidaceae</taxon>
        <taxon>Nocardiopsis</taxon>
    </lineage>
</organism>